<protein>
    <submittedName>
        <fullName evidence="1">Uncharacterized protein</fullName>
    </submittedName>
</protein>
<proteinExistence type="predicted"/>
<evidence type="ECO:0000313" key="2">
    <source>
        <dbReference type="Proteomes" id="UP001060085"/>
    </source>
</evidence>
<organism evidence="1 2">
    <name type="scientific">Catharanthus roseus</name>
    <name type="common">Madagascar periwinkle</name>
    <name type="synonym">Vinca rosea</name>
    <dbReference type="NCBI Taxonomy" id="4058"/>
    <lineage>
        <taxon>Eukaryota</taxon>
        <taxon>Viridiplantae</taxon>
        <taxon>Streptophyta</taxon>
        <taxon>Embryophyta</taxon>
        <taxon>Tracheophyta</taxon>
        <taxon>Spermatophyta</taxon>
        <taxon>Magnoliopsida</taxon>
        <taxon>eudicotyledons</taxon>
        <taxon>Gunneridae</taxon>
        <taxon>Pentapetalae</taxon>
        <taxon>asterids</taxon>
        <taxon>lamiids</taxon>
        <taxon>Gentianales</taxon>
        <taxon>Apocynaceae</taxon>
        <taxon>Rauvolfioideae</taxon>
        <taxon>Vinceae</taxon>
        <taxon>Catharanthinae</taxon>
        <taxon>Catharanthus</taxon>
    </lineage>
</organism>
<accession>A0ACC0AVD6</accession>
<dbReference type="EMBL" id="CM044705">
    <property type="protein sequence ID" value="KAI5664855.1"/>
    <property type="molecule type" value="Genomic_DNA"/>
</dbReference>
<sequence length="480" mass="54027">MDLQRQVEFGVTVKKIEVVKPEMMMIPIIEEHYHRLPLSNLDLLLPPLKPSSVFCYKKPPLLDLEEKTFTFDRMVEILKKSLSKTLGSFYALAGEMVQNKDGEPEVLCNNRGVDFAEAFADIKLIDLNFYSPDECFRDKLVPAPTTGLLAVQVTELKCGGVVVAFSIDHRLLDAYSANIFTLSWADTAKGNSLLLIPSFGQSSLLSPRYPGYYDSTINQLYLPITHLPPPPPQPDYLASDDEPEAISRVYYIKADGINYLQFLANKNNPKNKRTKLEAFSGFLWKTIASNKIYQGKTCRLGIVVDGRSRLAGEDEKSAKLMAAHCGNVLSIPFGEKKCDELKEKSLNWIANQVHEFLEVAVTKEHFHGLIDWVEACRPEPAISKIYAANLREEGPAIVVSSGQRFSVAKMDFGWGFSAFSSYYFPWGGQSGYVVPMPSPKGNGDWVVYMHMIREQLDYIESCEASRHLFNPLTSDYLNLF</sequence>
<keyword evidence="2" id="KW-1185">Reference proteome</keyword>
<reference evidence="2" key="1">
    <citation type="journal article" date="2023" name="Nat. Plants">
        <title>Single-cell RNA sequencing provides a high-resolution roadmap for understanding the multicellular compartmentation of specialized metabolism.</title>
        <authorList>
            <person name="Sun S."/>
            <person name="Shen X."/>
            <person name="Li Y."/>
            <person name="Li Y."/>
            <person name="Wang S."/>
            <person name="Li R."/>
            <person name="Zhang H."/>
            <person name="Shen G."/>
            <person name="Guo B."/>
            <person name="Wei J."/>
            <person name="Xu J."/>
            <person name="St-Pierre B."/>
            <person name="Chen S."/>
            <person name="Sun C."/>
        </authorList>
    </citation>
    <scope>NUCLEOTIDE SEQUENCE [LARGE SCALE GENOMIC DNA]</scope>
</reference>
<gene>
    <name evidence="1" type="ORF">M9H77_24178</name>
</gene>
<name>A0ACC0AVD6_CATRO</name>
<dbReference type="Proteomes" id="UP001060085">
    <property type="component" value="Linkage Group LG05"/>
</dbReference>
<comment type="caution">
    <text evidence="1">The sequence shown here is derived from an EMBL/GenBank/DDBJ whole genome shotgun (WGS) entry which is preliminary data.</text>
</comment>
<evidence type="ECO:0000313" key="1">
    <source>
        <dbReference type="EMBL" id="KAI5664855.1"/>
    </source>
</evidence>